<dbReference type="HOGENOM" id="CLU_2396594_0_0_7"/>
<dbReference type="AlphaFoldDB" id="Q1D6B9"/>
<evidence type="ECO:0000313" key="1">
    <source>
        <dbReference type="EMBL" id="ABF87626.1"/>
    </source>
</evidence>
<gene>
    <name evidence="1" type="ordered locus">MXAN_3617</name>
</gene>
<reference evidence="1 2" key="1">
    <citation type="journal article" date="2006" name="Proc. Natl. Acad. Sci. U.S.A.">
        <title>Evolution of sensory complexity recorded in a myxobacterial genome.</title>
        <authorList>
            <person name="Goldman B.S."/>
            <person name="Nierman W.C."/>
            <person name="Kaiser D."/>
            <person name="Slater S.C."/>
            <person name="Durkin A.S."/>
            <person name="Eisen J.A."/>
            <person name="Ronning C.M."/>
            <person name="Barbazuk W.B."/>
            <person name="Blanchard M."/>
            <person name="Field C."/>
            <person name="Halling C."/>
            <person name="Hinkle G."/>
            <person name="Iartchuk O."/>
            <person name="Kim H.S."/>
            <person name="Mackenzie C."/>
            <person name="Madupu R."/>
            <person name="Miller N."/>
            <person name="Shvartsbeyn A."/>
            <person name="Sullivan S.A."/>
            <person name="Vaudin M."/>
            <person name="Wiegand R."/>
            <person name="Kaplan H.B."/>
        </authorList>
    </citation>
    <scope>NUCLEOTIDE SEQUENCE [LARGE SCALE GENOMIC DNA]</scope>
    <source>
        <strain evidence="2">DK1622</strain>
    </source>
</reference>
<dbReference type="EnsemblBacteria" id="ABF87626">
    <property type="protein sequence ID" value="ABF87626"/>
    <property type="gene ID" value="MXAN_3617"/>
</dbReference>
<accession>Q1D6B9</accession>
<sequence>MEFECPFASSRVRMSEPRVDHVRLGSMVALRDVTLDDVRIDTERKPGDGPPVRLAVVERRGQLARLGGEPCGCRRCARGGGPSDFPRPRRCAP</sequence>
<proteinExistence type="predicted"/>
<organism evidence="1 2">
    <name type="scientific">Myxococcus xanthus (strain DK1622)</name>
    <dbReference type="NCBI Taxonomy" id="246197"/>
    <lineage>
        <taxon>Bacteria</taxon>
        <taxon>Pseudomonadati</taxon>
        <taxon>Myxococcota</taxon>
        <taxon>Myxococcia</taxon>
        <taxon>Myxococcales</taxon>
        <taxon>Cystobacterineae</taxon>
        <taxon>Myxococcaceae</taxon>
        <taxon>Myxococcus</taxon>
    </lineage>
</organism>
<evidence type="ECO:0000313" key="2">
    <source>
        <dbReference type="Proteomes" id="UP000002402"/>
    </source>
</evidence>
<dbReference type="EMBL" id="CP000113">
    <property type="protein sequence ID" value="ABF87626.1"/>
    <property type="molecule type" value="Genomic_DNA"/>
</dbReference>
<name>Q1D6B9_MYXXD</name>
<protein>
    <submittedName>
        <fullName evidence="1">Uncharacterized protein</fullName>
    </submittedName>
</protein>
<dbReference type="STRING" id="246197.MXAN_3617"/>
<dbReference type="KEGG" id="mxa:MXAN_3617"/>
<dbReference type="Proteomes" id="UP000002402">
    <property type="component" value="Chromosome"/>
</dbReference>
<keyword evidence="2" id="KW-1185">Reference proteome</keyword>